<feature type="compositionally biased region" description="Basic and acidic residues" evidence="1">
    <location>
        <begin position="160"/>
        <end position="169"/>
    </location>
</feature>
<sequence>MSFPSPGQAFGPSQGSAYGAPYGSAAGPHWQAPAFNGQMPAGIRLDPQAAALAGGDPAAIQLFQRLTAQFGTSVNWLPDVVRLGQLCNSLSPAEQRLVQRHLFSANAAQLDDLSALRHDPEAMAEVLAGDDGWADEAAGDGPAHAASSNVRGAGTPLPEKSGRPDESSHGRGPAVSQGRPPMPGPADFQRAPGSGRPGAPSSGMAASGYGAPPMWMPGPSMGRPASPASLAPSAPPTAPSSPSGFLSPAAPLTPGSPYASPGPGTGAFPTGGYGSPPPAFGTAGAPGWSGAPASPLAYHAPAPAGWPGAAQPPVVSSWSTSFNGGAPMVFNGGPPMVVSGAPPMVFNGTPPVMVANYPCLPTPPLAWDACGGFMPYQPFQSWNPWMGGGFGMPSPYYMPDLPSAGMSLGMGVGAALASGVGSLLGSFAFGHHHCW</sequence>
<dbReference type="RefSeq" id="WP_184293910.1">
    <property type="nucleotide sequence ID" value="NZ_JACHXO010000001.1"/>
</dbReference>
<gene>
    <name evidence="2" type="ORF">FHS28_000069</name>
</gene>
<evidence type="ECO:0000313" key="3">
    <source>
        <dbReference type="Proteomes" id="UP000574369"/>
    </source>
</evidence>
<keyword evidence="3" id="KW-1185">Reference proteome</keyword>
<organism evidence="2 3">
    <name type="scientific">Roseateles terrae</name>
    <dbReference type="NCBI Taxonomy" id="431060"/>
    <lineage>
        <taxon>Bacteria</taxon>
        <taxon>Pseudomonadati</taxon>
        <taxon>Pseudomonadota</taxon>
        <taxon>Betaproteobacteria</taxon>
        <taxon>Burkholderiales</taxon>
        <taxon>Sphaerotilaceae</taxon>
        <taxon>Roseateles</taxon>
    </lineage>
</organism>
<feature type="compositionally biased region" description="Gly residues" evidence="1">
    <location>
        <begin position="263"/>
        <end position="274"/>
    </location>
</feature>
<comment type="caution">
    <text evidence="2">The sequence shown here is derived from an EMBL/GenBank/DDBJ whole genome shotgun (WGS) entry which is preliminary data.</text>
</comment>
<evidence type="ECO:0008006" key="4">
    <source>
        <dbReference type="Google" id="ProtNLM"/>
    </source>
</evidence>
<dbReference type="EMBL" id="JACHXO010000001">
    <property type="protein sequence ID" value="MBB3192704.1"/>
    <property type="molecule type" value="Genomic_DNA"/>
</dbReference>
<proteinExistence type="predicted"/>
<evidence type="ECO:0000313" key="2">
    <source>
        <dbReference type="EMBL" id="MBB3192704.1"/>
    </source>
</evidence>
<feature type="compositionally biased region" description="Low complexity" evidence="1">
    <location>
        <begin position="191"/>
        <end position="213"/>
    </location>
</feature>
<evidence type="ECO:0000256" key="1">
    <source>
        <dbReference type="SAM" id="MobiDB-lite"/>
    </source>
</evidence>
<protein>
    <recommendedName>
        <fullName evidence="4">DUF4476 domain-containing protein</fullName>
    </recommendedName>
</protein>
<feature type="region of interest" description="Disordered" evidence="1">
    <location>
        <begin position="133"/>
        <end position="286"/>
    </location>
</feature>
<reference evidence="2 3" key="1">
    <citation type="submission" date="2020-08" db="EMBL/GenBank/DDBJ databases">
        <title>Genomic Encyclopedia of Type Strains, Phase III (KMG-III): the genomes of soil and plant-associated and newly described type strains.</title>
        <authorList>
            <person name="Whitman W."/>
        </authorList>
    </citation>
    <scope>NUCLEOTIDE SEQUENCE [LARGE SCALE GENOMIC DNA]</scope>
    <source>
        <strain evidence="2 3">CECT 7247</strain>
    </source>
</reference>
<name>A0ABR6GN93_9BURK</name>
<dbReference type="Proteomes" id="UP000574369">
    <property type="component" value="Unassembled WGS sequence"/>
</dbReference>
<accession>A0ABR6GN93</accession>